<accession>A0ABT5XCK8</accession>
<keyword evidence="3" id="KW-1185">Reference proteome</keyword>
<organism evidence="2 3">
    <name type="scientific">Candidatus Methanocrinis alkalitolerans</name>
    <dbReference type="NCBI Taxonomy" id="3033395"/>
    <lineage>
        <taxon>Archaea</taxon>
        <taxon>Methanobacteriati</taxon>
        <taxon>Methanobacteriota</taxon>
        <taxon>Stenosarchaea group</taxon>
        <taxon>Methanomicrobia</taxon>
        <taxon>Methanotrichales</taxon>
        <taxon>Methanotrichaceae</taxon>
        <taxon>Methanocrinis</taxon>
    </lineage>
</organism>
<evidence type="ECO:0000259" key="1">
    <source>
        <dbReference type="Pfam" id="PF04126"/>
    </source>
</evidence>
<dbReference type="Gene3D" id="2.40.100.20">
    <property type="match status" value="1"/>
</dbReference>
<dbReference type="InterPro" id="IPR025658">
    <property type="entry name" value="Cyclophilin_TM1367"/>
</dbReference>
<dbReference type="SUPFAM" id="SSF50891">
    <property type="entry name" value="Cyclophilin-like"/>
    <property type="match status" value="1"/>
</dbReference>
<dbReference type="PIRSF" id="PIRSF006456">
    <property type="entry name" value="UCP006456"/>
    <property type="match status" value="1"/>
</dbReference>
<name>A0ABT5XCK8_9EURY</name>
<comment type="caution">
    <text evidence="2">The sequence shown here is derived from an EMBL/GenBank/DDBJ whole genome shotgun (WGS) entry which is preliminary data.</text>
</comment>
<proteinExistence type="predicted"/>
<protein>
    <submittedName>
        <fullName evidence="2">Cyclophilin-like fold protein</fullName>
    </submittedName>
</protein>
<dbReference type="Proteomes" id="UP001215956">
    <property type="component" value="Unassembled WGS sequence"/>
</dbReference>
<gene>
    <name evidence="2" type="ORF">P0O24_02490</name>
</gene>
<feature type="domain" description="Cyclophilin TM1367-like" evidence="1">
    <location>
        <begin position="3"/>
        <end position="115"/>
    </location>
</feature>
<dbReference type="Pfam" id="PF04126">
    <property type="entry name" value="Cyclophil_like"/>
    <property type="match status" value="1"/>
</dbReference>
<evidence type="ECO:0000313" key="3">
    <source>
        <dbReference type="Proteomes" id="UP001215956"/>
    </source>
</evidence>
<sequence>MNSIEIVVEGKGSALAEIDGRNPRTAREIFERLPLEARAQLWGEEVYFELPFALTDENPSPSSEAGDVSYWTPGSAFCIFFGRTPPYSAVNHIGRIVSGIDVFPRVEEGDRIVLRRGEA</sequence>
<dbReference type="InterPro" id="IPR029000">
    <property type="entry name" value="Cyclophilin-like_dom_sf"/>
</dbReference>
<dbReference type="InterPro" id="IPR007256">
    <property type="entry name" value="TM1367-like"/>
</dbReference>
<reference evidence="2 3" key="1">
    <citation type="submission" date="2023-03" db="EMBL/GenBank/DDBJ databases">
        <title>Whole genome sequencing of Methanotrichaceae archaeon M04Ac.</title>
        <authorList>
            <person name="Khomyakova M.A."/>
            <person name="Merkel A.Y."/>
            <person name="Slobodkin A.I."/>
        </authorList>
    </citation>
    <scope>NUCLEOTIDE SEQUENCE [LARGE SCALE GENOMIC DNA]</scope>
    <source>
        <strain evidence="2 3">M04Ac</strain>
    </source>
</reference>
<dbReference type="RefSeq" id="WP_316968158.1">
    <property type="nucleotide sequence ID" value="NZ_JARFPL010000005.1"/>
</dbReference>
<dbReference type="EMBL" id="JARFPL010000005">
    <property type="protein sequence ID" value="MDF0592449.1"/>
    <property type="molecule type" value="Genomic_DNA"/>
</dbReference>
<evidence type="ECO:0000313" key="2">
    <source>
        <dbReference type="EMBL" id="MDF0592449.1"/>
    </source>
</evidence>